<name>S4YHE6_SERPL</name>
<reference evidence="2 3" key="1">
    <citation type="journal article" date="2013" name="Genome Announc.">
        <title>Genome Sequence of Serratia plymuthica Strain S13, an Endophyte with Germination- and Plant-Growth-Promoting Activity from the Flower of Styrian Oil Pumpkin.</title>
        <authorList>
            <person name="Muller H."/>
            <person name="Furnkranz M."/>
            <person name="Grube M."/>
            <person name="Berg G."/>
        </authorList>
    </citation>
    <scope>NUCLEOTIDE SEQUENCE [LARGE SCALE GENOMIC DNA]</scope>
    <source>
        <strain evidence="2">S13</strain>
    </source>
</reference>
<evidence type="ECO:0000313" key="3">
    <source>
        <dbReference type="Proteomes" id="UP000014900"/>
    </source>
</evidence>
<evidence type="ECO:0000256" key="1">
    <source>
        <dbReference type="SAM" id="Phobius"/>
    </source>
</evidence>
<dbReference type="KEGG" id="sry:M621_10270"/>
<dbReference type="Proteomes" id="UP000014900">
    <property type="component" value="Chromosome"/>
</dbReference>
<proteinExistence type="predicted"/>
<evidence type="ECO:0000313" key="2">
    <source>
        <dbReference type="EMBL" id="AGP44139.1"/>
    </source>
</evidence>
<dbReference type="AlphaFoldDB" id="S4YHE6"/>
<keyword evidence="1" id="KW-0812">Transmembrane</keyword>
<feature type="transmembrane region" description="Helical" evidence="1">
    <location>
        <begin position="12"/>
        <end position="36"/>
    </location>
</feature>
<sequence>MTEHKRLRFIEMMVAIAFGGLVIYLIATGALSLSGLEHHWPYPSR</sequence>
<dbReference type="EMBL" id="CP006566">
    <property type="protein sequence ID" value="AGP44139.1"/>
    <property type="molecule type" value="Genomic_DNA"/>
</dbReference>
<organism evidence="2 3">
    <name type="scientific">Serratia plymuthica S13</name>
    <dbReference type="NCBI Taxonomy" id="1348660"/>
    <lineage>
        <taxon>Bacteria</taxon>
        <taxon>Pseudomonadati</taxon>
        <taxon>Pseudomonadota</taxon>
        <taxon>Gammaproteobacteria</taxon>
        <taxon>Enterobacterales</taxon>
        <taxon>Yersiniaceae</taxon>
        <taxon>Serratia</taxon>
    </lineage>
</organism>
<accession>S4YHE6</accession>
<gene>
    <name evidence="2" type="ORF">M621_10270</name>
</gene>
<dbReference type="HOGENOM" id="CLU_209239_0_0_6"/>
<protein>
    <submittedName>
        <fullName evidence="2">Uncharacterized protein</fullName>
    </submittedName>
</protein>
<keyword evidence="1" id="KW-0472">Membrane</keyword>
<keyword evidence="1" id="KW-1133">Transmembrane helix</keyword>